<reference evidence="5 6" key="1">
    <citation type="journal article" date="2013" name="PLoS ONE">
        <title>Predicting the Proteins of Angomonas deanei, Strigomonas culicis and Their Respective Endosymbionts Reveals New Aspects of the Trypanosomatidae Family.</title>
        <authorList>
            <person name="Motta M.C."/>
            <person name="Martins A.C."/>
            <person name="de Souza S.S."/>
            <person name="Catta-Preta C.M."/>
            <person name="Silva R."/>
            <person name="Klein C.C."/>
            <person name="de Almeida L.G."/>
            <person name="de Lima Cunha O."/>
            <person name="Ciapina L.P."/>
            <person name="Brocchi M."/>
            <person name="Colabardini A.C."/>
            <person name="de Araujo Lima B."/>
            <person name="Machado C.R."/>
            <person name="de Almeida Soares C.M."/>
            <person name="Probst C.M."/>
            <person name="de Menezes C.B."/>
            <person name="Thompson C.E."/>
            <person name="Bartholomeu D.C."/>
            <person name="Gradia D.F."/>
            <person name="Pavoni D.P."/>
            <person name="Grisard E.C."/>
            <person name="Fantinatti-Garboggini F."/>
            <person name="Marchini F.K."/>
            <person name="Rodrigues-Luiz G.F."/>
            <person name="Wagner G."/>
            <person name="Goldman G.H."/>
            <person name="Fietto J.L."/>
            <person name="Elias M.C."/>
            <person name="Goldman M.H."/>
            <person name="Sagot M.F."/>
            <person name="Pereira M."/>
            <person name="Stoco P.H."/>
            <person name="de Mendonca-Neto R.P."/>
            <person name="Teixeira S.M."/>
            <person name="Maciel T.E."/>
            <person name="de Oliveira Mendes T.A."/>
            <person name="Urmenyi T.P."/>
            <person name="de Souza W."/>
            <person name="Schenkman S."/>
            <person name="de Vasconcelos A.T."/>
        </authorList>
    </citation>
    <scope>NUCLEOTIDE SEQUENCE [LARGE SCALE GENOMIC DNA]</scope>
</reference>
<dbReference type="Pfam" id="PF00501">
    <property type="entry name" value="AMP-binding"/>
    <property type="match status" value="1"/>
</dbReference>
<dbReference type="PANTHER" id="PTHR43272">
    <property type="entry name" value="LONG-CHAIN-FATTY-ACID--COA LIGASE"/>
    <property type="match status" value="1"/>
</dbReference>
<dbReference type="GO" id="GO:0004467">
    <property type="term" value="F:long-chain fatty acid-CoA ligase activity"/>
    <property type="evidence" value="ECO:0007669"/>
    <property type="project" value="TreeGrafter"/>
</dbReference>
<dbReference type="EMBL" id="ATMH01008805">
    <property type="protein sequence ID" value="EPY20850.1"/>
    <property type="molecule type" value="Genomic_DNA"/>
</dbReference>
<keyword evidence="1" id="KW-0547">Nucleotide-binding</keyword>
<evidence type="ECO:0000313" key="6">
    <source>
        <dbReference type="Proteomes" id="UP000015354"/>
    </source>
</evidence>
<evidence type="ECO:0000256" key="1">
    <source>
        <dbReference type="ARBA" id="ARBA00022741"/>
    </source>
</evidence>
<dbReference type="EMBL" id="ATMH01006808">
    <property type="protein sequence ID" value="EPY25169.1"/>
    <property type="molecule type" value="Genomic_DNA"/>
</dbReference>
<gene>
    <name evidence="5" type="ORF">STCU_06808</name>
    <name evidence="4" type="ORF">STCU_08805</name>
</gene>
<protein>
    <submittedName>
        <fullName evidence="4 5">Acyl-CoA synthetase</fullName>
    </submittedName>
</protein>
<dbReference type="InterPro" id="IPR000873">
    <property type="entry name" value="AMP-dep_synth/lig_dom"/>
</dbReference>
<evidence type="ECO:0000259" key="3">
    <source>
        <dbReference type="Pfam" id="PF00501"/>
    </source>
</evidence>
<dbReference type="Pfam" id="PF23562">
    <property type="entry name" value="AMP-binding_C_3"/>
    <property type="match status" value="1"/>
</dbReference>
<dbReference type="Proteomes" id="UP000015354">
    <property type="component" value="Unassembled WGS sequence"/>
</dbReference>
<name>S9U8T0_9TRYP</name>
<dbReference type="Gene3D" id="3.40.50.12780">
    <property type="entry name" value="N-terminal domain of ligase-like"/>
    <property type="match status" value="1"/>
</dbReference>
<dbReference type="SUPFAM" id="SSF56801">
    <property type="entry name" value="Acetyl-CoA synthetase-like"/>
    <property type="match status" value="1"/>
</dbReference>
<feature type="domain" description="AMP-dependent synthetase/ligase" evidence="3">
    <location>
        <begin position="68"/>
        <end position="476"/>
    </location>
</feature>
<keyword evidence="2" id="KW-0067">ATP-binding</keyword>
<dbReference type="PANTHER" id="PTHR43272:SF33">
    <property type="entry name" value="AMP-BINDING DOMAIN-CONTAINING PROTEIN-RELATED"/>
    <property type="match status" value="1"/>
</dbReference>
<organism evidence="5 6">
    <name type="scientific">Strigomonas culicis</name>
    <dbReference type="NCBI Taxonomy" id="28005"/>
    <lineage>
        <taxon>Eukaryota</taxon>
        <taxon>Discoba</taxon>
        <taxon>Euglenozoa</taxon>
        <taxon>Kinetoplastea</taxon>
        <taxon>Metakinetoplastina</taxon>
        <taxon>Trypanosomatida</taxon>
        <taxon>Trypanosomatidae</taxon>
        <taxon>Strigomonadinae</taxon>
        <taxon>Strigomonas</taxon>
    </lineage>
</organism>
<keyword evidence="6" id="KW-1185">Reference proteome</keyword>
<evidence type="ECO:0000256" key="2">
    <source>
        <dbReference type="ARBA" id="ARBA00022840"/>
    </source>
</evidence>
<evidence type="ECO:0000313" key="4">
    <source>
        <dbReference type="EMBL" id="EPY20850.1"/>
    </source>
</evidence>
<dbReference type="OrthoDB" id="1700726at2759"/>
<dbReference type="PROSITE" id="PS00455">
    <property type="entry name" value="AMP_BINDING"/>
    <property type="match status" value="1"/>
</dbReference>
<proteinExistence type="predicted"/>
<dbReference type="InterPro" id="IPR020845">
    <property type="entry name" value="AMP-binding_CS"/>
</dbReference>
<accession>S9U8T0</accession>
<evidence type="ECO:0000313" key="5">
    <source>
        <dbReference type="EMBL" id="EPY25169.1"/>
    </source>
</evidence>
<reference evidence="5" key="2">
    <citation type="submission" date="2013-03" db="EMBL/GenBank/DDBJ databases">
        <authorList>
            <person name="Motta M.C.M."/>
            <person name="Martins A.C.A."/>
            <person name="Preta C.M.C.C."/>
            <person name="Silva R."/>
            <person name="de Souza S.S."/>
            <person name="Klein C.C."/>
            <person name="de Almeida L.G.P."/>
            <person name="Cunha O.L."/>
            <person name="Colabardini A.C."/>
            <person name="Lima B.A."/>
            <person name="Machado C.R."/>
            <person name="Soares C.M.A."/>
            <person name="de Menezes C.B.A."/>
            <person name="Bartolomeu D.C."/>
            <person name="Grisard E.C."/>
            <person name="Fantinatti-Garboggini F."/>
            <person name="Rodrigues-Luiz G.F."/>
            <person name="Wagner G."/>
            <person name="Goldman G.H."/>
            <person name="Fietto J.L.R."/>
            <person name="Ciapina L.P."/>
            <person name="Brocchi M."/>
            <person name="Elias M.C."/>
            <person name="Goldman M.H.S."/>
            <person name="Sagot M.-F."/>
            <person name="Pereira M."/>
            <person name="Stoco P.H."/>
            <person name="Teixeira S.M.R."/>
            <person name="de Mendonca-Neto R.P."/>
            <person name="Maciel T.E.F."/>
            <person name="Mendes T.A.O."/>
            <person name="Urmenyi T.P."/>
            <person name="Teixeira M.M.G."/>
            <person name="de Camargo E.F.P."/>
            <person name="de Sousa W."/>
            <person name="Schenkman S."/>
            <person name="de Vasconcelos A.T.R."/>
        </authorList>
    </citation>
    <scope>NUCLEOTIDE SEQUENCE</scope>
</reference>
<comment type="caution">
    <text evidence="5">The sequence shown here is derived from an EMBL/GenBank/DDBJ whole genome shotgun (WGS) entry which is preliminary data.</text>
</comment>
<sequence>MFRRLTGAAFNPFAVKITAVWLPLRAGTGVGGSYFQESDVAGMAEVNTDMRLGLVIKPQSTLVDLWDQAVKAWPQRRFLGSKMWVRGKLGYVWSSYESINEEIAAMRTLLSKMGVEKGSRVIVISENRYEWVVVHFATMQLGAHFVALPTNVTPSEAQLVVKSTLAKVLFVETTSSYVAVRGWIGKVGHLAHVLCFEEQLGESSYAVAINVAADVPEKVPPRTDLKAEETAMIMFTAGTTGSPKGIMLSHKSVVANVSSIYDSLGEGLAHTDLFMSLCSWCVAGALTVELYQAICKGASVCIPPELIEGFQDLPLVNPSVIVSVAQPFQRAYANIVDDVMNRGSFTKDLTRFTIGRITENRLMFRRPGKTLRAFSHVLLGKFKEQFGTELRLAIIVGHSLTKDQTELMADLDVFIVGTYGCMEAGGLIATDMDVPQRLKALPGVEVRVVNERNEIVAPGDLGEILVEHPNAMQGYFDIHIDPEEAKNSLIDYGSRTFVRTGDYGSLTGGWMTVKGSKDVLITLANGKVVNPLEIEFALTKSPFIKQVYVYGNRRPYVTALVVPNAKAIASHLRKVERRDGLPIVSEREKADCVRAEMRRVSKDLPPRSQVRRFAFVDEFTMANGFMTVKMGYARQKIESHYVHYFDALYDETPKFFGFAVDDYDDLF</sequence>
<dbReference type="GO" id="GO:0016020">
    <property type="term" value="C:membrane"/>
    <property type="evidence" value="ECO:0007669"/>
    <property type="project" value="TreeGrafter"/>
</dbReference>
<dbReference type="AlphaFoldDB" id="S9U8T0"/>
<dbReference type="InterPro" id="IPR042099">
    <property type="entry name" value="ANL_N_sf"/>
</dbReference>
<dbReference type="GO" id="GO:0005524">
    <property type="term" value="F:ATP binding"/>
    <property type="evidence" value="ECO:0007669"/>
    <property type="project" value="UniProtKB-KW"/>
</dbReference>